<dbReference type="UCSC" id="H12I19.2">
    <property type="organism name" value="c. elegans"/>
</dbReference>
<dbReference type="PANTHER" id="PTHR31720:SF16">
    <property type="entry name" value="G PROTEIN-COUPLED RECEPTOR-RELATED"/>
    <property type="match status" value="1"/>
</dbReference>
<dbReference type="Proteomes" id="UP000001940">
    <property type="component" value="Chromosome IV"/>
</dbReference>
<feature type="transmembrane region" description="Helical" evidence="1">
    <location>
        <begin position="103"/>
        <end position="135"/>
    </location>
</feature>
<accession>O45615</accession>
<dbReference type="HOGENOM" id="CLU_056063_3_0_1"/>
<feature type="transmembrane region" description="Helical" evidence="1">
    <location>
        <begin position="232"/>
        <end position="256"/>
    </location>
</feature>
<evidence type="ECO:0000313" key="3">
    <source>
        <dbReference type="Proteomes" id="UP000001940"/>
    </source>
</evidence>
<reference evidence="2 3" key="1">
    <citation type="journal article" date="1998" name="Science">
        <title>Genome sequence of the nematode C. elegans: a platform for investigating biology.</title>
        <authorList>
            <consortium name="The C. elegans sequencing consortium"/>
            <person name="Sulson J.E."/>
            <person name="Waterston R."/>
        </authorList>
    </citation>
    <scope>NUCLEOTIDE SEQUENCE [LARGE SCALE GENOMIC DNA]</scope>
    <source>
        <strain evidence="2 3">Bristol N2</strain>
    </source>
</reference>
<keyword evidence="1" id="KW-0812">Transmembrane</keyword>
<keyword evidence="2" id="KW-0675">Receptor</keyword>
<dbReference type="KEGG" id="cel:CELE_H12I19.2"/>
<keyword evidence="3" id="KW-1185">Reference proteome</keyword>
<feature type="transmembrane region" description="Helical" evidence="1">
    <location>
        <begin position="190"/>
        <end position="211"/>
    </location>
</feature>
<evidence type="ECO:0000313" key="4">
    <source>
        <dbReference type="WormBase" id="H12I19.2"/>
    </source>
</evidence>
<dbReference type="InterPro" id="IPR018817">
    <property type="entry name" value="7TM_GPCR_serpentine_rcpt_Srz"/>
</dbReference>
<feature type="transmembrane region" description="Helical" evidence="1">
    <location>
        <begin position="155"/>
        <end position="178"/>
    </location>
</feature>
<dbReference type="Pfam" id="PF10325">
    <property type="entry name" value="7TM_GPCR_Srz"/>
    <property type="match status" value="1"/>
</dbReference>
<gene>
    <name evidence="2 4" type="primary">srz-31</name>
    <name evidence="2" type="ORF">CELE_H12I19.2</name>
    <name evidence="4" type="ORF">H12I19.2</name>
</gene>
<dbReference type="RefSeq" id="NP_502708.1">
    <property type="nucleotide sequence ID" value="NM_070307.1"/>
</dbReference>
<dbReference type="AGR" id="WB:WBGene00010389"/>
<dbReference type="AlphaFoldDB" id="O45615"/>
<dbReference type="CTD" id="186736"/>
<organism evidence="2 3">
    <name type="scientific">Caenorhabditis elegans</name>
    <dbReference type="NCBI Taxonomy" id="6239"/>
    <lineage>
        <taxon>Eukaryota</taxon>
        <taxon>Metazoa</taxon>
        <taxon>Ecdysozoa</taxon>
        <taxon>Nematoda</taxon>
        <taxon>Chromadorea</taxon>
        <taxon>Rhabditida</taxon>
        <taxon>Rhabditina</taxon>
        <taxon>Rhabditomorpha</taxon>
        <taxon>Rhabditoidea</taxon>
        <taxon>Rhabditidae</taxon>
        <taxon>Peloderinae</taxon>
        <taxon>Caenorhabditis</taxon>
    </lineage>
</organism>
<keyword evidence="1" id="KW-1133">Transmembrane helix</keyword>
<sequence>MNTAKVLENVKAMGVLRLFVTVSFYGILITGFFLNLLIFPFYMYVYKKNKENDGTTPLSPVTNHFYKMVRTVYALPMCSIVIYILKTFIAVENPVIGDLLMDIIYVFLYIMYLIIQVYHLLIFLLAVGRFLLYFFPKTKETVLSAQNILQRKVKYIYALFIVKDFIFLLCLEIGNSIGSKRRVELAKNCYAAIFFSINLLIIISAILYIPIVRSVGKLAIVLSAKQSKPQKYILWQTMIVFIFKMVTSFVFIDFFLDKAAVTFELIPYIILTDIVITPLIIQISYLGFNKRNIGILLSTLKILPFSNCLARKTSTVHPMRRVIQ</sequence>
<feature type="transmembrane region" description="Helical" evidence="1">
    <location>
        <begin position="22"/>
        <end position="45"/>
    </location>
</feature>
<dbReference type="InParanoid" id="O45615"/>
<dbReference type="FunCoup" id="O45615">
    <property type="interactions" value="10"/>
</dbReference>
<protein>
    <submittedName>
        <fullName evidence="2">Serpentine Receptor, class Z</fullName>
    </submittedName>
</protein>
<name>O45615_CAEEL</name>
<evidence type="ECO:0000256" key="1">
    <source>
        <dbReference type="SAM" id="Phobius"/>
    </source>
</evidence>
<dbReference type="WormBase" id="H12I19.2">
    <property type="protein sequence ID" value="CE16174"/>
    <property type="gene ID" value="WBGene00010389"/>
    <property type="gene designation" value="srz-31"/>
</dbReference>
<dbReference type="PANTHER" id="PTHR31720">
    <property type="entry name" value="SERPENTINE RECEPTOR, CLASS Z-RELATED"/>
    <property type="match status" value="1"/>
</dbReference>
<dbReference type="OMA" id="ELAKNCY"/>
<evidence type="ECO:0000313" key="2">
    <source>
        <dbReference type="EMBL" id="CAB11536.1"/>
    </source>
</evidence>
<dbReference type="GeneID" id="186736"/>
<dbReference type="PaxDb" id="6239-H12I19.2"/>
<dbReference type="SMR" id="O45615"/>
<dbReference type="PIR" id="T23079">
    <property type="entry name" value="T23079"/>
</dbReference>
<proteinExistence type="predicted"/>
<dbReference type="PhylomeDB" id="O45615"/>
<feature type="transmembrane region" description="Helical" evidence="1">
    <location>
        <begin position="72"/>
        <end position="91"/>
    </location>
</feature>
<keyword evidence="1" id="KW-0472">Membrane</keyword>
<feature type="transmembrane region" description="Helical" evidence="1">
    <location>
        <begin position="268"/>
        <end position="288"/>
    </location>
</feature>
<dbReference type="EMBL" id="BX284604">
    <property type="protein sequence ID" value="CAB11536.1"/>
    <property type="molecule type" value="Genomic_DNA"/>
</dbReference>